<sequence length="259" mass="28236">MVTPGGRSGDAGIGASFQVESFSRIADRVADQIRNYILDQGIAEGERLPSERRLAELVGSSRLTVSQALRSLAVQGLVIIRPGSGAYVLRDPSTMVDASIDLMLRLEPESLGEAAQLRFLLELTAGRQAIARGARELEPLDRALADLTGARGSASEWIAADTVFHVEIVRLAGNRFLTSVFSSIHTALVEKAYESWVSAKKSPRWLTGAAFEEQIALHEPMARALARGRRGEFDRACVAHQRALLEHLRLDLPGWDQGL</sequence>
<evidence type="ECO:0000313" key="5">
    <source>
        <dbReference type="EMBL" id="SEP14294.1"/>
    </source>
</evidence>
<evidence type="ECO:0000313" key="6">
    <source>
        <dbReference type="Proteomes" id="UP000198582"/>
    </source>
</evidence>
<accession>A0A1H8VG87</accession>
<evidence type="ECO:0000256" key="3">
    <source>
        <dbReference type="ARBA" id="ARBA00023163"/>
    </source>
</evidence>
<evidence type="ECO:0000256" key="1">
    <source>
        <dbReference type="ARBA" id="ARBA00023015"/>
    </source>
</evidence>
<evidence type="ECO:0000256" key="2">
    <source>
        <dbReference type="ARBA" id="ARBA00023125"/>
    </source>
</evidence>
<dbReference type="GO" id="GO:0003700">
    <property type="term" value="F:DNA-binding transcription factor activity"/>
    <property type="evidence" value="ECO:0007669"/>
    <property type="project" value="InterPro"/>
</dbReference>
<keyword evidence="6" id="KW-1185">Reference proteome</keyword>
<dbReference type="Gene3D" id="1.20.120.530">
    <property type="entry name" value="GntR ligand-binding domain-like"/>
    <property type="match status" value="1"/>
</dbReference>
<dbReference type="PANTHER" id="PTHR43537">
    <property type="entry name" value="TRANSCRIPTIONAL REGULATOR, GNTR FAMILY"/>
    <property type="match status" value="1"/>
</dbReference>
<dbReference type="RefSeq" id="WP_177231278.1">
    <property type="nucleotide sequence ID" value="NZ_FOEF01000004.1"/>
</dbReference>
<keyword evidence="3" id="KW-0804">Transcription</keyword>
<dbReference type="SMART" id="SM00345">
    <property type="entry name" value="HTH_GNTR"/>
    <property type="match status" value="1"/>
</dbReference>
<dbReference type="PRINTS" id="PR00035">
    <property type="entry name" value="HTHGNTR"/>
</dbReference>
<protein>
    <submittedName>
        <fullName evidence="5">GntR family transcriptional regulator, transcriptional repressor for pyruvate dehydrogenase complex</fullName>
    </submittedName>
</protein>
<dbReference type="InterPro" id="IPR008920">
    <property type="entry name" value="TF_FadR/GntR_C"/>
</dbReference>
<keyword evidence="5" id="KW-0670">Pyruvate</keyword>
<dbReference type="SMART" id="SM00895">
    <property type="entry name" value="FCD"/>
    <property type="match status" value="1"/>
</dbReference>
<reference evidence="5 6" key="1">
    <citation type="submission" date="2016-10" db="EMBL/GenBank/DDBJ databases">
        <authorList>
            <person name="de Groot N.N."/>
        </authorList>
    </citation>
    <scope>NUCLEOTIDE SEQUENCE [LARGE SCALE GENOMIC DNA]</scope>
    <source>
        <strain evidence="5 6">DSM 44993</strain>
    </source>
</reference>
<dbReference type="Proteomes" id="UP000198582">
    <property type="component" value="Unassembled WGS sequence"/>
</dbReference>
<dbReference type="SUPFAM" id="SSF46785">
    <property type="entry name" value="Winged helix' DNA-binding domain"/>
    <property type="match status" value="1"/>
</dbReference>
<dbReference type="Pfam" id="PF07729">
    <property type="entry name" value="FCD"/>
    <property type="match status" value="1"/>
</dbReference>
<dbReference type="InterPro" id="IPR011711">
    <property type="entry name" value="GntR_C"/>
</dbReference>
<dbReference type="SUPFAM" id="SSF48008">
    <property type="entry name" value="GntR ligand-binding domain-like"/>
    <property type="match status" value="1"/>
</dbReference>
<gene>
    <name evidence="5" type="ORF">SAMN04489732_10426</name>
</gene>
<keyword evidence="1" id="KW-0805">Transcription regulation</keyword>
<feature type="domain" description="HTH gntR-type" evidence="4">
    <location>
        <begin position="23"/>
        <end position="91"/>
    </location>
</feature>
<name>A0A1H8VG87_9PSEU</name>
<dbReference type="PROSITE" id="PS50949">
    <property type="entry name" value="HTH_GNTR"/>
    <property type="match status" value="1"/>
</dbReference>
<organism evidence="5 6">
    <name type="scientific">Amycolatopsis saalfeldensis</name>
    <dbReference type="NCBI Taxonomy" id="394193"/>
    <lineage>
        <taxon>Bacteria</taxon>
        <taxon>Bacillati</taxon>
        <taxon>Actinomycetota</taxon>
        <taxon>Actinomycetes</taxon>
        <taxon>Pseudonocardiales</taxon>
        <taxon>Pseudonocardiaceae</taxon>
        <taxon>Amycolatopsis</taxon>
    </lineage>
</organism>
<dbReference type="Pfam" id="PF00392">
    <property type="entry name" value="GntR"/>
    <property type="match status" value="1"/>
</dbReference>
<dbReference type="EMBL" id="FOEF01000004">
    <property type="protein sequence ID" value="SEP14294.1"/>
    <property type="molecule type" value="Genomic_DNA"/>
</dbReference>
<keyword evidence="2" id="KW-0238">DNA-binding</keyword>
<dbReference type="InterPro" id="IPR036388">
    <property type="entry name" value="WH-like_DNA-bd_sf"/>
</dbReference>
<dbReference type="CDD" id="cd07377">
    <property type="entry name" value="WHTH_GntR"/>
    <property type="match status" value="1"/>
</dbReference>
<evidence type="ECO:0000259" key="4">
    <source>
        <dbReference type="PROSITE" id="PS50949"/>
    </source>
</evidence>
<dbReference type="AlphaFoldDB" id="A0A1H8VG87"/>
<dbReference type="STRING" id="394193.SAMN04489732_10426"/>
<dbReference type="GO" id="GO:0003677">
    <property type="term" value="F:DNA binding"/>
    <property type="evidence" value="ECO:0007669"/>
    <property type="project" value="UniProtKB-KW"/>
</dbReference>
<dbReference type="InterPro" id="IPR000524">
    <property type="entry name" value="Tscrpt_reg_HTH_GntR"/>
</dbReference>
<proteinExistence type="predicted"/>
<dbReference type="Gene3D" id="1.10.10.10">
    <property type="entry name" value="Winged helix-like DNA-binding domain superfamily/Winged helix DNA-binding domain"/>
    <property type="match status" value="1"/>
</dbReference>
<dbReference type="InterPro" id="IPR036390">
    <property type="entry name" value="WH_DNA-bd_sf"/>
</dbReference>
<dbReference type="PANTHER" id="PTHR43537:SF5">
    <property type="entry name" value="UXU OPERON TRANSCRIPTIONAL REGULATOR"/>
    <property type="match status" value="1"/>
</dbReference>